<reference evidence="2" key="1">
    <citation type="submission" date="2022-05" db="EMBL/GenBank/DDBJ databases">
        <authorList>
            <person name="Sun X."/>
        </authorList>
    </citation>
    <scope>NUCLEOTIDE SEQUENCE</scope>
    <source>
        <strain evidence="2">Ai-910</strain>
    </source>
</reference>
<evidence type="ECO:0000313" key="2">
    <source>
        <dbReference type="EMBL" id="URW80561.1"/>
    </source>
</evidence>
<evidence type="ECO:0000256" key="1">
    <source>
        <dbReference type="SAM" id="SignalP"/>
    </source>
</evidence>
<keyword evidence="1" id="KW-0732">Signal</keyword>
<dbReference type="InterPro" id="IPR021428">
    <property type="entry name" value="DUF3078"/>
</dbReference>
<dbReference type="KEGG" id="alkq:M9189_04255"/>
<reference evidence="2" key="2">
    <citation type="submission" date="2022-06" db="EMBL/GenBank/DDBJ databases">
        <title>Xiashengella guii gen. nov. sp. nov., a bacterium isolated form anaerobic digestion tank.</title>
        <authorList>
            <person name="Huang H."/>
        </authorList>
    </citation>
    <scope>NUCLEOTIDE SEQUENCE</scope>
    <source>
        <strain evidence="2">Ai-910</strain>
    </source>
</reference>
<dbReference type="Pfam" id="PF11276">
    <property type="entry name" value="DUF3078"/>
    <property type="match status" value="1"/>
</dbReference>
<feature type="signal peptide" evidence="1">
    <location>
        <begin position="1"/>
        <end position="21"/>
    </location>
</feature>
<dbReference type="Proteomes" id="UP001056426">
    <property type="component" value="Chromosome"/>
</dbReference>
<organism evidence="2 3">
    <name type="scientific">Xiashengella succiniciproducens</name>
    <dbReference type="NCBI Taxonomy" id="2949635"/>
    <lineage>
        <taxon>Bacteria</taxon>
        <taxon>Pseudomonadati</taxon>
        <taxon>Bacteroidota</taxon>
        <taxon>Bacteroidia</taxon>
        <taxon>Marinilabiliales</taxon>
        <taxon>Marinilabiliaceae</taxon>
        <taxon>Xiashengella</taxon>
    </lineage>
</organism>
<feature type="chain" id="PRO_5039897355" evidence="1">
    <location>
        <begin position="22"/>
        <end position="496"/>
    </location>
</feature>
<protein>
    <submittedName>
        <fullName evidence="2">DUF3078 domain-containing protein</fullName>
    </submittedName>
</protein>
<sequence>MRKYRFLFVVLMALMILPAYATDYAVDRYFPQYKLPFWWFQLTGIERVYETETANAEWYSNRRHIDGMLIPIYSRPYISGLNSLSTNVSLALRANTIRRGGLNESSMMFTFNKSIPYFGHALPVIFKYPEVPDITLSLTGKVTKGFDDYKRFMSDPGGADTLGAKIIREGFSHDKFRREFFINNPQLVQHDWHALPDLPESFGKSRRRTEDAERMARELLKEQKANIETTTQLSKVDAAKQIWTFSGTENVQLSQSYLKNWVRGGQQSVALLSDLRFSAVYKKDNVQWDNNFTHKIGIIDSEDSKSRINDDLIEVTSKYGVNASKKWYYSLLFSFKTQFFDGYASSDKDKVKPISSVMSPGYFSLAAGMDYKTKNFTLLLSPITSRLTVVMDTAKVDQTRYSIAADKKSLFLTGASFQNNLTWKVSKDIEFKSAMNVFYDYFEKENKVQADWDLTLDMKINVFMTTRITTNLKYYESESSKLQVRENMSIAFRYRF</sequence>
<dbReference type="RefSeq" id="WP_250724868.1">
    <property type="nucleotide sequence ID" value="NZ_CP098400.1"/>
</dbReference>
<dbReference type="EMBL" id="CP098400">
    <property type="protein sequence ID" value="URW80561.1"/>
    <property type="molecule type" value="Genomic_DNA"/>
</dbReference>
<proteinExistence type="predicted"/>
<accession>A0A9J6ZSJ5</accession>
<keyword evidence="3" id="KW-1185">Reference proteome</keyword>
<gene>
    <name evidence="2" type="ORF">M9189_04255</name>
</gene>
<name>A0A9J6ZSJ5_9BACT</name>
<evidence type="ECO:0000313" key="3">
    <source>
        <dbReference type="Proteomes" id="UP001056426"/>
    </source>
</evidence>
<dbReference type="AlphaFoldDB" id="A0A9J6ZSJ5"/>